<evidence type="ECO:0000313" key="19">
    <source>
        <dbReference type="Proteomes" id="UP001187192"/>
    </source>
</evidence>
<feature type="domain" description="RING-type" evidence="17">
    <location>
        <begin position="156"/>
        <end position="198"/>
    </location>
</feature>
<feature type="region of interest" description="Disordered" evidence="15">
    <location>
        <begin position="97"/>
        <end position="131"/>
    </location>
</feature>
<evidence type="ECO:0000256" key="16">
    <source>
        <dbReference type="SAM" id="Phobius"/>
    </source>
</evidence>
<evidence type="ECO:0000256" key="3">
    <source>
        <dbReference type="ARBA" id="ARBA00004906"/>
    </source>
</evidence>
<dbReference type="Pfam" id="PF13639">
    <property type="entry name" value="zf-RING_2"/>
    <property type="match status" value="1"/>
</dbReference>
<dbReference type="AlphaFoldDB" id="A0AA88DTN2"/>
<evidence type="ECO:0000256" key="8">
    <source>
        <dbReference type="ARBA" id="ARBA00022771"/>
    </source>
</evidence>
<organism evidence="18 19">
    <name type="scientific">Ficus carica</name>
    <name type="common">Common fig</name>
    <dbReference type="NCBI Taxonomy" id="3494"/>
    <lineage>
        <taxon>Eukaryota</taxon>
        <taxon>Viridiplantae</taxon>
        <taxon>Streptophyta</taxon>
        <taxon>Embryophyta</taxon>
        <taxon>Tracheophyta</taxon>
        <taxon>Spermatophyta</taxon>
        <taxon>Magnoliopsida</taxon>
        <taxon>eudicotyledons</taxon>
        <taxon>Gunneridae</taxon>
        <taxon>Pentapetalae</taxon>
        <taxon>rosids</taxon>
        <taxon>fabids</taxon>
        <taxon>Rosales</taxon>
        <taxon>Moraceae</taxon>
        <taxon>Ficeae</taxon>
        <taxon>Ficus</taxon>
    </lineage>
</organism>
<evidence type="ECO:0000256" key="10">
    <source>
        <dbReference type="ARBA" id="ARBA00022833"/>
    </source>
</evidence>
<dbReference type="InterPro" id="IPR001841">
    <property type="entry name" value="Znf_RING"/>
</dbReference>
<evidence type="ECO:0000313" key="18">
    <source>
        <dbReference type="EMBL" id="GMN61557.1"/>
    </source>
</evidence>
<keyword evidence="8 14" id="KW-0863">Zinc-finger</keyword>
<dbReference type="GO" id="GO:0008270">
    <property type="term" value="F:zinc ion binding"/>
    <property type="evidence" value="ECO:0007669"/>
    <property type="project" value="UniProtKB-KW"/>
</dbReference>
<dbReference type="PANTHER" id="PTHR46913">
    <property type="entry name" value="RING-H2 FINGER PROTEIN ATL16"/>
    <property type="match status" value="1"/>
</dbReference>
<keyword evidence="6 16" id="KW-0812">Transmembrane</keyword>
<reference evidence="18" key="1">
    <citation type="submission" date="2023-07" db="EMBL/GenBank/DDBJ databases">
        <title>draft genome sequence of fig (Ficus carica).</title>
        <authorList>
            <person name="Takahashi T."/>
            <person name="Nishimura K."/>
        </authorList>
    </citation>
    <scope>NUCLEOTIDE SEQUENCE</scope>
</reference>
<dbReference type="SMART" id="SM00184">
    <property type="entry name" value="RING"/>
    <property type="match status" value="1"/>
</dbReference>
<sequence length="413" mass="45065">MAGSSWASVSPYDSSYKDCSQGLCSIYCPQWCYIIFPPPPPFFDPDDDDDGASDHGSGADFSPLIIAVIGILASAFILLSYYTIIAKYCRRRRSANDNVGRGATDADDDDNAHQTRPSDSSFQPPSESEGLEEGLIKSIRVYKYKKSEGFVEGTDCSVCLSEFEENEKLRLLPKCNHAFHVPCIDTWLKSHSSCPLCRSNIAPFLFDGMPQTQREVIMSNGGGGGGGGRVAANAMEYQSRSNESVVVVLVEDNVEVGVREEEVFGVVGNLPKTTPTGGILETNNQFGDHGEVDQINQPIRRSVSLNSPTFCSQDRLSVADILRDCSDDDDDDDDYDEDLVIQMENGFQLCMGIGTSSKGGADHDLISQEHHCKSDRSGALGLLRSPLAMKRSISTGRFVFTRYGKGKNSVIPN</sequence>
<gene>
    <name evidence="18" type="ORF">TIFTF001_030650</name>
</gene>
<comment type="similarity">
    <text evidence="13">Belongs to the RING-type zinc finger family. ATL subfamily.</text>
</comment>
<name>A0AA88DTN2_FICCA</name>
<evidence type="ECO:0000256" key="6">
    <source>
        <dbReference type="ARBA" id="ARBA00022692"/>
    </source>
</evidence>
<evidence type="ECO:0000256" key="15">
    <source>
        <dbReference type="SAM" id="MobiDB-lite"/>
    </source>
</evidence>
<dbReference type="EMBL" id="BTGU01000113">
    <property type="protein sequence ID" value="GMN61557.1"/>
    <property type="molecule type" value="Genomic_DNA"/>
</dbReference>
<evidence type="ECO:0000256" key="13">
    <source>
        <dbReference type="ARBA" id="ARBA00024209"/>
    </source>
</evidence>
<comment type="subcellular location">
    <subcellularLocation>
        <location evidence="2">Membrane</location>
        <topology evidence="2">Single-pass membrane protein</topology>
    </subcellularLocation>
</comment>
<comment type="caution">
    <text evidence="18">The sequence shown here is derived from an EMBL/GenBank/DDBJ whole genome shotgun (WGS) entry which is preliminary data.</text>
</comment>
<proteinExistence type="inferred from homology"/>
<evidence type="ECO:0000256" key="9">
    <source>
        <dbReference type="ARBA" id="ARBA00022786"/>
    </source>
</evidence>
<keyword evidence="11 16" id="KW-1133">Transmembrane helix</keyword>
<evidence type="ECO:0000256" key="7">
    <source>
        <dbReference type="ARBA" id="ARBA00022723"/>
    </source>
</evidence>
<dbReference type="PANTHER" id="PTHR46913:SF22">
    <property type="entry name" value="RING-TYPE E3 UBIQUITIN TRANSFERASE"/>
    <property type="match status" value="1"/>
</dbReference>
<keyword evidence="5" id="KW-0808">Transferase</keyword>
<dbReference type="GO" id="GO:0016020">
    <property type="term" value="C:membrane"/>
    <property type="evidence" value="ECO:0007669"/>
    <property type="project" value="UniProtKB-SubCell"/>
</dbReference>
<dbReference type="InterPro" id="IPR013083">
    <property type="entry name" value="Znf_RING/FYVE/PHD"/>
</dbReference>
<keyword evidence="9" id="KW-0833">Ubl conjugation pathway</keyword>
<dbReference type="GO" id="GO:0016567">
    <property type="term" value="P:protein ubiquitination"/>
    <property type="evidence" value="ECO:0007669"/>
    <property type="project" value="InterPro"/>
</dbReference>
<keyword evidence="10" id="KW-0862">Zinc</keyword>
<evidence type="ECO:0000256" key="2">
    <source>
        <dbReference type="ARBA" id="ARBA00004167"/>
    </source>
</evidence>
<comment type="catalytic activity">
    <reaction evidence="1">
        <text>S-ubiquitinyl-[E2 ubiquitin-conjugating enzyme]-L-cysteine + [acceptor protein]-L-lysine = [E2 ubiquitin-conjugating enzyme]-L-cysteine + N(6)-ubiquitinyl-[acceptor protein]-L-lysine.</text>
        <dbReference type="EC" id="2.3.2.27"/>
    </reaction>
</comment>
<evidence type="ECO:0000256" key="14">
    <source>
        <dbReference type="PROSITE-ProRule" id="PRU00175"/>
    </source>
</evidence>
<feature type="transmembrane region" description="Helical" evidence="16">
    <location>
        <begin position="64"/>
        <end position="84"/>
    </location>
</feature>
<dbReference type="PROSITE" id="PS50089">
    <property type="entry name" value="ZF_RING_2"/>
    <property type="match status" value="1"/>
</dbReference>
<evidence type="ECO:0000256" key="12">
    <source>
        <dbReference type="ARBA" id="ARBA00023136"/>
    </source>
</evidence>
<keyword evidence="19" id="KW-1185">Reference proteome</keyword>
<accession>A0AA88DTN2</accession>
<dbReference type="SUPFAM" id="SSF57850">
    <property type="entry name" value="RING/U-box"/>
    <property type="match status" value="1"/>
</dbReference>
<evidence type="ECO:0000259" key="17">
    <source>
        <dbReference type="PROSITE" id="PS50089"/>
    </source>
</evidence>
<evidence type="ECO:0000256" key="4">
    <source>
        <dbReference type="ARBA" id="ARBA00012483"/>
    </source>
</evidence>
<evidence type="ECO:0000256" key="5">
    <source>
        <dbReference type="ARBA" id="ARBA00022679"/>
    </source>
</evidence>
<dbReference type="Gene3D" id="3.30.40.10">
    <property type="entry name" value="Zinc/RING finger domain, C3HC4 (zinc finger)"/>
    <property type="match status" value="1"/>
</dbReference>
<evidence type="ECO:0000256" key="11">
    <source>
        <dbReference type="ARBA" id="ARBA00022989"/>
    </source>
</evidence>
<dbReference type="EC" id="2.3.2.27" evidence="4"/>
<dbReference type="FunFam" id="3.30.40.10:FF:000233">
    <property type="entry name" value="RING-H2 finger protein ATL54"/>
    <property type="match status" value="1"/>
</dbReference>
<comment type="pathway">
    <text evidence="3">Protein modification; protein ubiquitination.</text>
</comment>
<evidence type="ECO:0000256" key="1">
    <source>
        <dbReference type="ARBA" id="ARBA00000900"/>
    </source>
</evidence>
<protein>
    <recommendedName>
        <fullName evidence="4">RING-type E3 ubiquitin transferase</fullName>
        <ecNumber evidence="4">2.3.2.27</ecNumber>
    </recommendedName>
</protein>
<keyword evidence="12 16" id="KW-0472">Membrane</keyword>
<dbReference type="Proteomes" id="UP001187192">
    <property type="component" value="Unassembled WGS sequence"/>
</dbReference>
<dbReference type="CDD" id="cd16461">
    <property type="entry name" value="RING-H2_EL5-like"/>
    <property type="match status" value="1"/>
</dbReference>
<keyword evidence="7" id="KW-0479">Metal-binding</keyword>
<dbReference type="GO" id="GO:0061630">
    <property type="term" value="F:ubiquitin protein ligase activity"/>
    <property type="evidence" value="ECO:0007669"/>
    <property type="project" value="UniProtKB-EC"/>
</dbReference>
<dbReference type="InterPro" id="IPR044600">
    <property type="entry name" value="ATL1/ATL16-like"/>
</dbReference>
<feature type="compositionally biased region" description="Polar residues" evidence="15">
    <location>
        <begin position="114"/>
        <end position="126"/>
    </location>
</feature>